<name>A0A179UR94_BLAGS</name>
<dbReference type="EMBL" id="GG657459">
    <property type="protein sequence ID" value="OAT10313.1"/>
    <property type="molecule type" value="Genomic_DNA"/>
</dbReference>
<gene>
    <name evidence="2" type="ORF">BDBG_17345</name>
</gene>
<accession>A0A179UR94</accession>
<feature type="compositionally biased region" description="Polar residues" evidence="1">
    <location>
        <begin position="13"/>
        <end position="36"/>
    </location>
</feature>
<dbReference type="Proteomes" id="UP000002038">
    <property type="component" value="Unassembled WGS sequence"/>
</dbReference>
<organism evidence="2 3">
    <name type="scientific">Blastomyces gilchristii (strain SLH14081)</name>
    <name type="common">Blastomyces dermatitidis</name>
    <dbReference type="NCBI Taxonomy" id="559298"/>
    <lineage>
        <taxon>Eukaryota</taxon>
        <taxon>Fungi</taxon>
        <taxon>Dikarya</taxon>
        <taxon>Ascomycota</taxon>
        <taxon>Pezizomycotina</taxon>
        <taxon>Eurotiomycetes</taxon>
        <taxon>Eurotiomycetidae</taxon>
        <taxon>Onygenales</taxon>
        <taxon>Ajellomycetaceae</taxon>
        <taxon>Blastomyces</taxon>
    </lineage>
</organism>
<dbReference type="KEGG" id="bgh:BDBG_17345"/>
<proteinExistence type="predicted"/>
<protein>
    <submittedName>
        <fullName evidence="2">Uncharacterized protein</fullName>
    </submittedName>
</protein>
<evidence type="ECO:0000256" key="1">
    <source>
        <dbReference type="SAM" id="MobiDB-lite"/>
    </source>
</evidence>
<evidence type="ECO:0000313" key="3">
    <source>
        <dbReference type="Proteomes" id="UP000002038"/>
    </source>
</evidence>
<dbReference type="AlphaFoldDB" id="A0A179UR94"/>
<dbReference type="GeneID" id="42529087"/>
<reference evidence="3" key="1">
    <citation type="journal article" date="2015" name="PLoS Genet.">
        <title>The dynamic genome and transcriptome of the human fungal pathogen Blastomyces and close relative Emmonsia.</title>
        <authorList>
            <person name="Munoz J.F."/>
            <person name="Gauthier G.M."/>
            <person name="Desjardins C.A."/>
            <person name="Gallo J.E."/>
            <person name="Holder J."/>
            <person name="Sullivan T.D."/>
            <person name="Marty A.J."/>
            <person name="Carmen J.C."/>
            <person name="Chen Z."/>
            <person name="Ding L."/>
            <person name="Gujja S."/>
            <person name="Magrini V."/>
            <person name="Misas E."/>
            <person name="Mitreva M."/>
            <person name="Priest M."/>
            <person name="Saif S."/>
            <person name="Whiston E.A."/>
            <person name="Young S."/>
            <person name="Zeng Q."/>
            <person name="Goldman W.E."/>
            <person name="Mardis E.R."/>
            <person name="Taylor J.W."/>
            <person name="McEwen J.G."/>
            <person name="Clay O.K."/>
            <person name="Klein B.S."/>
            <person name="Cuomo C.A."/>
        </authorList>
    </citation>
    <scope>NUCLEOTIDE SEQUENCE [LARGE SCALE GENOMIC DNA]</scope>
    <source>
        <strain evidence="3">SLH14081</strain>
    </source>
</reference>
<dbReference type="RefSeq" id="XP_031579267.1">
    <property type="nucleotide sequence ID" value="XM_031725088.1"/>
</dbReference>
<evidence type="ECO:0000313" key="2">
    <source>
        <dbReference type="EMBL" id="OAT10313.1"/>
    </source>
</evidence>
<feature type="region of interest" description="Disordered" evidence="1">
    <location>
        <begin position="1"/>
        <end position="41"/>
    </location>
</feature>
<sequence length="71" mass="8365">MEYDFERSHPSARLSTSGILNPNVNPSRWRSQSATKNRSKIRRLSRDRFRAHFLLHLSKRSDGKAERPAMR</sequence>
<dbReference type="VEuPathDB" id="FungiDB:BDBG_17345"/>
<keyword evidence="3" id="KW-1185">Reference proteome</keyword>